<name>A0ABT6HEW3_LEUPS</name>
<keyword evidence="1" id="KW-0812">Transmembrane</keyword>
<dbReference type="GeneID" id="64344704"/>
<organism evidence="2 3">
    <name type="scientific">Leuconostoc pseudomesenteroides</name>
    <dbReference type="NCBI Taxonomy" id="33968"/>
    <lineage>
        <taxon>Bacteria</taxon>
        <taxon>Bacillati</taxon>
        <taxon>Bacillota</taxon>
        <taxon>Bacilli</taxon>
        <taxon>Lactobacillales</taxon>
        <taxon>Lactobacillaceae</taxon>
        <taxon>Leuconostoc</taxon>
    </lineage>
</organism>
<evidence type="ECO:0000256" key="1">
    <source>
        <dbReference type="SAM" id="Phobius"/>
    </source>
</evidence>
<accession>A0ABT6HEW3</accession>
<keyword evidence="1" id="KW-0472">Membrane</keyword>
<dbReference type="RefSeq" id="WP_010277843.1">
    <property type="nucleotide sequence ID" value="NZ_CAXLKH010000002.1"/>
</dbReference>
<dbReference type="Pfam" id="PF10031">
    <property type="entry name" value="DUF2273"/>
    <property type="match status" value="1"/>
</dbReference>
<feature type="transmembrane region" description="Helical" evidence="1">
    <location>
        <begin position="31"/>
        <end position="47"/>
    </location>
</feature>
<gene>
    <name evidence="2" type="ORF">P1N92_10170</name>
</gene>
<reference evidence="2 3" key="1">
    <citation type="submission" date="2023-02" db="EMBL/GenBank/DDBJ databases">
        <title>Antimicrobial susceptibility testing and tentative epidemiological cut-off values for Lactobacillaceae family species intended for ingestion.</title>
        <authorList>
            <person name="Noehr-Meldgaard K."/>
            <person name="Struve C."/>
            <person name="Ingmer H."/>
            <person name="Koza A."/>
            <person name="Al-Nakeeb K."/>
            <person name="Agersoe Y."/>
        </authorList>
    </citation>
    <scope>NUCLEOTIDE SEQUENCE [LARGE SCALE GENOMIC DNA]</scope>
    <source>
        <strain evidence="2 3">DSM 20193</strain>
    </source>
</reference>
<dbReference type="InterPro" id="IPR018730">
    <property type="entry name" value="DUF2273"/>
</dbReference>
<feature type="transmembrane region" description="Helical" evidence="1">
    <location>
        <begin position="7"/>
        <end position="25"/>
    </location>
</feature>
<dbReference type="Proteomes" id="UP001529201">
    <property type="component" value="Unassembled WGS sequence"/>
</dbReference>
<protein>
    <submittedName>
        <fullName evidence="2">DUF2273 domain-containing protein</fullName>
    </submittedName>
</protein>
<comment type="caution">
    <text evidence="2">The sequence shown here is derived from an EMBL/GenBank/DDBJ whole genome shotgun (WGS) entry which is preliminary data.</text>
</comment>
<keyword evidence="3" id="KW-1185">Reference proteome</keyword>
<evidence type="ECO:0000313" key="3">
    <source>
        <dbReference type="Proteomes" id="UP001529201"/>
    </source>
</evidence>
<proteinExistence type="predicted"/>
<sequence length="64" mass="7291">MKNKIPNSWLFGVLGFILATLLMTVGFASTFWIVVVTVLASAAGYWLDKYDFDFTPLVQIFKRK</sequence>
<keyword evidence="1" id="KW-1133">Transmembrane helix</keyword>
<evidence type="ECO:0000313" key="2">
    <source>
        <dbReference type="EMBL" id="MDG9734462.1"/>
    </source>
</evidence>
<dbReference type="EMBL" id="JARGDN010000024">
    <property type="protein sequence ID" value="MDG9734462.1"/>
    <property type="molecule type" value="Genomic_DNA"/>
</dbReference>